<dbReference type="InterPro" id="IPR036291">
    <property type="entry name" value="NAD(P)-bd_dom_sf"/>
</dbReference>
<dbReference type="SUPFAM" id="SSF55347">
    <property type="entry name" value="Glyceraldehyde-3-phosphate dehydrogenase-like, C-terminal domain"/>
    <property type="match status" value="1"/>
</dbReference>
<reference evidence="3 4" key="1">
    <citation type="submission" date="2014-04" db="EMBL/GenBank/DDBJ databases">
        <authorList>
            <person name="Bishop-Lilly K.A."/>
            <person name="Broomall S.M."/>
            <person name="Chain P.S."/>
            <person name="Chertkov O."/>
            <person name="Coyne S.R."/>
            <person name="Daligault H.E."/>
            <person name="Davenport K.W."/>
            <person name="Erkkila T."/>
            <person name="Frey K.G."/>
            <person name="Gibbons H.S."/>
            <person name="Gu W."/>
            <person name="Jaissle J."/>
            <person name="Johnson S.L."/>
            <person name="Koroleva G.I."/>
            <person name="Ladner J.T."/>
            <person name="Lo C.-C."/>
            <person name="Minogue T.D."/>
            <person name="Munk C."/>
            <person name="Palacios G.F."/>
            <person name="Redden C.L."/>
            <person name="Rosenzweig C.N."/>
            <person name="Scholz M.B."/>
            <person name="Teshima H."/>
            <person name="Xu Y."/>
        </authorList>
    </citation>
    <scope>NUCLEOTIDE SEQUENCE [LARGE SCALE GENOMIC DNA]</scope>
    <source>
        <strain evidence="3 4">8244</strain>
    </source>
</reference>
<evidence type="ECO:0008006" key="5">
    <source>
        <dbReference type="Google" id="ProtNLM"/>
    </source>
</evidence>
<protein>
    <recommendedName>
        <fullName evidence="5">Gfo/Idh/MocA family oxidoreductase</fullName>
    </recommendedName>
</protein>
<dbReference type="InterPro" id="IPR055170">
    <property type="entry name" value="GFO_IDH_MocA-like_dom"/>
</dbReference>
<dbReference type="GeneID" id="77007824"/>
<dbReference type="Pfam" id="PF01408">
    <property type="entry name" value="GFO_IDH_MocA"/>
    <property type="match status" value="1"/>
</dbReference>
<dbReference type="AlphaFoldDB" id="A0A090YUL6"/>
<dbReference type="STRING" id="44252.DJ90_2179"/>
<dbReference type="Gene3D" id="3.40.50.720">
    <property type="entry name" value="NAD(P)-binding Rossmann-like Domain"/>
    <property type="match status" value="1"/>
</dbReference>
<accession>A0A090YUL6</accession>
<feature type="domain" description="Gfo/Idh/MocA-like oxidoreductase N-terminal" evidence="1">
    <location>
        <begin position="4"/>
        <end position="123"/>
    </location>
</feature>
<name>A0A090YUL6_PAEMA</name>
<evidence type="ECO:0000259" key="1">
    <source>
        <dbReference type="Pfam" id="PF01408"/>
    </source>
</evidence>
<organism evidence="3 4">
    <name type="scientific">Paenibacillus macerans</name>
    <name type="common">Bacillus macerans</name>
    <dbReference type="NCBI Taxonomy" id="44252"/>
    <lineage>
        <taxon>Bacteria</taxon>
        <taxon>Bacillati</taxon>
        <taxon>Bacillota</taxon>
        <taxon>Bacilli</taxon>
        <taxon>Bacillales</taxon>
        <taxon>Paenibacillaceae</taxon>
        <taxon>Paenibacillus</taxon>
    </lineage>
</organism>
<evidence type="ECO:0000259" key="2">
    <source>
        <dbReference type="Pfam" id="PF22725"/>
    </source>
</evidence>
<proteinExistence type="predicted"/>
<dbReference type="OrthoDB" id="9815825at2"/>
<feature type="domain" description="GFO/IDH/MocA-like oxidoreductase" evidence="2">
    <location>
        <begin position="133"/>
        <end position="252"/>
    </location>
</feature>
<evidence type="ECO:0000313" key="3">
    <source>
        <dbReference type="EMBL" id="KFM95795.1"/>
    </source>
</evidence>
<dbReference type="EMBL" id="JMQA01000041">
    <property type="protein sequence ID" value="KFM95795.1"/>
    <property type="molecule type" value="Genomic_DNA"/>
</dbReference>
<comment type="caution">
    <text evidence="3">The sequence shown here is derived from an EMBL/GenBank/DDBJ whole genome shotgun (WGS) entry which is preliminary data.</text>
</comment>
<dbReference type="PANTHER" id="PTHR43377">
    <property type="entry name" value="BILIVERDIN REDUCTASE A"/>
    <property type="match status" value="1"/>
</dbReference>
<dbReference type="HOGENOM" id="CLU_023194_1_3_9"/>
<gene>
    <name evidence="3" type="ORF">DJ90_2179</name>
</gene>
<dbReference type="PATRIC" id="fig|44252.3.peg.5049"/>
<dbReference type="PANTHER" id="PTHR43377:SF1">
    <property type="entry name" value="BILIVERDIN REDUCTASE A"/>
    <property type="match status" value="1"/>
</dbReference>
<dbReference type="SUPFAM" id="SSF51735">
    <property type="entry name" value="NAD(P)-binding Rossmann-fold domains"/>
    <property type="match status" value="1"/>
</dbReference>
<dbReference type="InterPro" id="IPR051450">
    <property type="entry name" value="Gfo/Idh/MocA_Oxidoreductases"/>
</dbReference>
<dbReference type="RefSeq" id="WP_036623805.1">
    <property type="nucleotide sequence ID" value="NZ_JAHAJO010000164.1"/>
</dbReference>
<keyword evidence="4" id="KW-1185">Reference proteome</keyword>
<dbReference type="Pfam" id="PF22725">
    <property type="entry name" value="GFO_IDH_MocA_C3"/>
    <property type="match status" value="1"/>
</dbReference>
<dbReference type="GO" id="GO:0000166">
    <property type="term" value="F:nucleotide binding"/>
    <property type="evidence" value="ECO:0007669"/>
    <property type="project" value="InterPro"/>
</dbReference>
<dbReference type="Proteomes" id="UP000029278">
    <property type="component" value="Unassembled WGS sequence"/>
</dbReference>
<dbReference type="InterPro" id="IPR000683">
    <property type="entry name" value="Gfo/Idh/MocA-like_OxRdtase_N"/>
</dbReference>
<sequence length="332" mass="35638">MACRVALIGAGIISENHLEAIVQMGPERLTAVAVADIDEAKGRAAAEKYGLAFYAGYREMIREQRPDIAIIALPHYLHEECAVFCAEHGCHLLLEKPMALSVAQCDAILAAASAAGVKLMVGHTQHYLPSNLRAKALIRSGRLGKLVAIHDTRHLPYFGGGRPCWFFEKAKAGGGIMMNLGAHSIDKIQWLTGSRIRKVKANLSYEGRFGDVEGSGVVFAETASGLGAVIVQSGYEGVAKDETELIFTGGMAKLISARGLWISRNGRYEPVAGSNRGDSADPFCLQLQDLLQAIERDAEPDCSGAYARSVIAALEAVYCSHETGVEQIVRSP</sequence>
<evidence type="ECO:0000313" key="4">
    <source>
        <dbReference type="Proteomes" id="UP000029278"/>
    </source>
</evidence>
<dbReference type="Gene3D" id="3.30.360.10">
    <property type="entry name" value="Dihydrodipicolinate Reductase, domain 2"/>
    <property type="match status" value="1"/>
</dbReference>